<sequence length="386" mass="43342">MNKILIIFGTRPEAIKMAPIVLGFKNDPAFDVKVCVTAQHREMLDQVLEFFNIEPEFDLDIMQTSQSLHSLTARLLEGVKVVLDEYQPDYVFVHGDTTTSMAASLAAFYSSIKICHIEAGLRTYNIYSPFPEEINRRVTGLLANYHFAPTSTAEKYLVREGVNPSNIIITGNTVIDALLSSVERIKNGYSNEEILSLEEMIVVGKKIILVTGHRRENHGEGFRNICDALSSLAERDDVQIIYPVHLNPKVKDVVYERLSNRENIKLIEPLSYASFIWLMNESYLILTDSGGVQEEAPSLGKPVLVMRDTTERPEAVEAGTVLLVGTNMDEILSKCNKLLSDEKFYGSMSQLNNPYGDGHATERVIHFMKNNMHLDKTPNNLVGKSK</sequence>
<evidence type="ECO:0000313" key="6">
    <source>
        <dbReference type="EMBL" id="ATL46246.1"/>
    </source>
</evidence>
<dbReference type="PANTHER" id="PTHR43174">
    <property type="entry name" value="UDP-N-ACETYLGLUCOSAMINE 2-EPIMERASE"/>
    <property type="match status" value="1"/>
</dbReference>
<dbReference type="Pfam" id="PF02350">
    <property type="entry name" value="Epimerase_2"/>
    <property type="match status" value="1"/>
</dbReference>
<evidence type="ECO:0000256" key="2">
    <source>
        <dbReference type="ARBA" id="ARBA00038209"/>
    </source>
</evidence>
<dbReference type="CDD" id="cd03786">
    <property type="entry name" value="GTB_UDP-GlcNAc_2-Epimerase"/>
    <property type="match status" value="1"/>
</dbReference>
<evidence type="ECO:0000256" key="4">
    <source>
        <dbReference type="RuleBase" id="RU003513"/>
    </source>
</evidence>
<gene>
    <name evidence="6" type="ORF">COR50_03150</name>
</gene>
<dbReference type="InterPro" id="IPR003331">
    <property type="entry name" value="UDP_GlcNAc_Epimerase_2_dom"/>
</dbReference>
<dbReference type="SUPFAM" id="SSF53756">
    <property type="entry name" value="UDP-Glycosyltransferase/glycogen phosphorylase"/>
    <property type="match status" value="1"/>
</dbReference>
<evidence type="ECO:0000256" key="3">
    <source>
        <dbReference type="ARBA" id="ARBA00038858"/>
    </source>
</evidence>
<comment type="similarity">
    <text evidence="2 4">Belongs to the UDP-N-acetylglucosamine 2-epimerase family.</text>
</comment>
<keyword evidence="7" id="KW-1185">Reference proteome</keyword>
<dbReference type="InterPro" id="IPR029767">
    <property type="entry name" value="WecB-like"/>
</dbReference>
<dbReference type="FunFam" id="3.40.50.2000:FF:000043">
    <property type="entry name" value="UDP-N-acetylglucosamine 2-epimerase"/>
    <property type="match status" value="1"/>
</dbReference>
<dbReference type="OrthoDB" id="9803238at2"/>
<dbReference type="EC" id="5.1.3.14" evidence="3"/>
<protein>
    <recommendedName>
        <fullName evidence="3">UDP-N-acetylglucosamine 2-epimerase (non-hydrolyzing)</fullName>
        <ecNumber evidence="3">5.1.3.14</ecNumber>
    </recommendedName>
</protein>
<evidence type="ECO:0000256" key="1">
    <source>
        <dbReference type="ARBA" id="ARBA00023235"/>
    </source>
</evidence>
<evidence type="ECO:0000259" key="5">
    <source>
        <dbReference type="Pfam" id="PF02350"/>
    </source>
</evidence>
<dbReference type="Gene3D" id="3.40.50.2000">
    <property type="entry name" value="Glycogen Phosphorylase B"/>
    <property type="match status" value="2"/>
</dbReference>
<name>A0A291QQN3_9BACT</name>
<accession>A0A291QQN3</accession>
<dbReference type="Proteomes" id="UP000220133">
    <property type="component" value="Chromosome"/>
</dbReference>
<proteinExistence type="inferred from homology"/>
<reference evidence="6 7" key="1">
    <citation type="submission" date="2017-10" db="EMBL/GenBank/DDBJ databases">
        <title>Paenichitinophaga pekingensis gen. nov., sp. nov., isolated from activated sludge.</title>
        <authorList>
            <person name="Jin D."/>
            <person name="Kong X."/>
            <person name="Deng Y."/>
            <person name="Bai Z."/>
        </authorList>
    </citation>
    <scope>NUCLEOTIDE SEQUENCE [LARGE SCALE GENOMIC DNA]</scope>
    <source>
        <strain evidence="6 7">13</strain>
    </source>
</reference>
<dbReference type="EMBL" id="CP023777">
    <property type="protein sequence ID" value="ATL46246.1"/>
    <property type="molecule type" value="Genomic_DNA"/>
</dbReference>
<dbReference type="AlphaFoldDB" id="A0A291QQN3"/>
<dbReference type="KEGG" id="cbae:COR50_03150"/>
<evidence type="ECO:0000313" key="7">
    <source>
        <dbReference type="Proteomes" id="UP000220133"/>
    </source>
</evidence>
<dbReference type="GO" id="GO:0008761">
    <property type="term" value="F:UDP-N-acetylglucosamine 2-epimerase activity"/>
    <property type="evidence" value="ECO:0007669"/>
    <property type="project" value="UniProtKB-EC"/>
</dbReference>
<dbReference type="RefSeq" id="WP_098192635.1">
    <property type="nucleotide sequence ID" value="NZ_CP023777.1"/>
</dbReference>
<dbReference type="PANTHER" id="PTHR43174:SF2">
    <property type="entry name" value="UDP-N-ACETYLGLUCOSAMINE 2-EPIMERASE"/>
    <property type="match status" value="1"/>
</dbReference>
<organism evidence="6 7">
    <name type="scientific">Chitinophaga caeni</name>
    <dbReference type="NCBI Taxonomy" id="2029983"/>
    <lineage>
        <taxon>Bacteria</taxon>
        <taxon>Pseudomonadati</taxon>
        <taxon>Bacteroidota</taxon>
        <taxon>Chitinophagia</taxon>
        <taxon>Chitinophagales</taxon>
        <taxon>Chitinophagaceae</taxon>
        <taxon>Chitinophaga</taxon>
    </lineage>
</organism>
<feature type="domain" description="UDP-N-acetylglucosamine 2-epimerase" evidence="5">
    <location>
        <begin position="25"/>
        <end position="368"/>
    </location>
</feature>
<keyword evidence="1 4" id="KW-0413">Isomerase</keyword>
<dbReference type="NCBIfam" id="TIGR00236">
    <property type="entry name" value="wecB"/>
    <property type="match status" value="1"/>
</dbReference>